<sequence>MKRQCILKGQKRSDCTFFRKSFFLFYFIGLMDGLNVLKCTVSFFNSLRAKKFFLAISGRDHLRLLTHVFENCLCSFKNNSKKKNKYIIIDSSRQPLSNWVAESDSIRKRLVLLPWKQKGEKQCVKPCISIFERCGKASIVEEKE</sequence>
<keyword evidence="3" id="KW-1185">Reference proteome</keyword>
<proteinExistence type="predicted"/>
<evidence type="ECO:0000313" key="3">
    <source>
        <dbReference type="Proteomes" id="UP000092444"/>
    </source>
</evidence>
<name>A0A1B0FRF2_GLOMM</name>
<accession>A0A1B0FRF2</accession>
<evidence type="ECO:0000313" key="2">
    <source>
        <dbReference type="EnsemblMetazoa" id="GMOY006444-PA"/>
    </source>
</evidence>
<dbReference type="Proteomes" id="UP000092444">
    <property type="component" value="Unassembled WGS sequence"/>
</dbReference>
<feature type="transmembrane region" description="Helical" evidence="1">
    <location>
        <begin position="21"/>
        <end position="44"/>
    </location>
</feature>
<reference evidence="2" key="1">
    <citation type="submission" date="2020-05" db="UniProtKB">
        <authorList>
            <consortium name="EnsemblMetazoa"/>
        </authorList>
    </citation>
    <scope>IDENTIFICATION</scope>
    <source>
        <strain evidence="2">Yale</strain>
    </source>
</reference>
<dbReference type="EMBL" id="CCAG010007332">
    <property type="status" value="NOT_ANNOTATED_CDS"/>
    <property type="molecule type" value="Genomic_DNA"/>
</dbReference>
<dbReference type="EnsemblMetazoa" id="GMOY006444-RA">
    <property type="protein sequence ID" value="GMOY006444-PA"/>
    <property type="gene ID" value="GMOY006444"/>
</dbReference>
<keyword evidence="1" id="KW-1133">Transmembrane helix</keyword>
<keyword evidence="1" id="KW-0472">Membrane</keyword>
<organism evidence="2 3">
    <name type="scientific">Glossina morsitans morsitans</name>
    <name type="common">Savannah tsetse fly</name>
    <dbReference type="NCBI Taxonomy" id="37546"/>
    <lineage>
        <taxon>Eukaryota</taxon>
        <taxon>Metazoa</taxon>
        <taxon>Ecdysozoa</taxon>
        <taxon>Arthropoda</taxon>
        <taxon>Hexapoda</taxon>
        <taxon>Insecta</taxon>
        <taxon>Pterygota</taxon>
        <taxon>Neoptera</taxon>
        <taxon>Endopterygota</taxon>
        <taxon>Diptera</taxon>
        <taxon>Brachycera</taxon>
        <taxon>Muscomorpha</taxon>
        <taxon>Hippoboscoidea</taxon>
        <taxon>Glossinidae</taxon>
        <taxon>Glossina</taxon>
    </lineage>
</organism>
<dbReference type="VEuPathDB" id="VectorBase:GMOY006444"/>
<keyword evidence="1" id="KW-0812">Transmembrane</keyword>
<dbReference type="AlphaFoldDB" id="A0A1B0FRF2"/>
<protein>
    <submittedName>
        <fullName evidence="2">Uncharacterized protein</fullName>
    </submittedName>
</protein>
<evidence type="ECO:0000256" key="1">
    <source>
        <dbReference type="SAM" id="Phobius"/>
    </source>
</evidence>